<comment type="caution">
    <text evidence="7">The sequence shown here is derived from an EMBL/GenBank/DDBJ whole genome shotgun (WGS) entry which is preliminary data.</text>
</comment>
<sequence>MPSDSIWTPWAITPRDIPARLVPQFRTETAAENHMKAQGHYQNYCKACDRHFQNANNFQMHLNSRVHRGSNVPCPFCGIGFTTASGLSHHLETGSCNKAPSLNREKILALIRRRDPRGLITNKQIGWHDEGAATYEASGEAHAWECYLCHGEFGTLHGLNMHLNSPKHKQKVYHCPNKRGACGKQFVSLAGLFHHLESESCAFIRFEKVQQHVGTILDTRRMIAF</sequence>
<keyword evidence="1" id="KW-0479">Metal-binding</keyword>
<dbReference type="InterPro" id="IPR036236">
    <property type="entry name" value="Znf_C2H2_sf"/>
</dbReference>
<evidence type="ECO:0000259" key="6">
    <source>
        <dbReference type="PROSITE" id="PS50157"/>
    </source>
</evidence>
<evidence type="ECO:0000256" key="1">
    <source>
        <dbReference type="ARBA" id="ARBA00022723"/>
    </source>
</evidence>
<proteinExistence type="predicted"/>
<evidence type="ECO:0000256" key="4">
    <source>
        <dbReference type="ARBA" id="ARBA00022833"/>
    </source>
</evidence>
<dbReference type="OrthoDB" id="6077919at2759"/>
<protein>
    <submittedName>
        <fullName evidence="7">Zinc finger, double-stranded RNA binding protein</fullName>
    </submittedName>
</protein>
<dbReference type="Proteomes" id="UP000243498">
    <property type="component" value="Unassembled WGS sequence"/>
</dbReference>
<dbReference type="AlphaFoldDB" id="A0A166ZG06"/>
<evidence type="ECO:0000256" key="5">
    <source>
        <dbReference type="PROSITE-ProRule" id="PRU00042"/>
    </source>
</evidence>
<dbReference type="InterPro" id="IPR022755">
    <property type="entry name" value="Znf_C2H2_jaz"/>
</dbReference>
<gene>
    <name evidence="7" type="ORF">NOR_06957</name>
</gene>
<keyword evidence="4" id="KW-0862">Zinc</keyword>
<dbReference type="SMART" id="SM00355">
    <property type="entry name" value="ZnF_C2H2"/>
    <property type="match status" value="3"/>
</dbReference>
<dbReference type="Gene3D" id="3.30.160.60">
    <property type="entry name" value="Classic Zinc Finger"/>
    <property type="match status" value="2"/>
</dbReference>
<dbReference type="PROSITE" id="PS50157">
    <property type="entry name" value="ZINC_FINGER_C2H2_2"/>
    <property type="match status" value="1"/>
</dbReference>
<dbReference type="Pfam" id="PF00096">
    <property type="entry name" value="zf-C2H2"/>
    <property type="match status" value="1"/>
</dbReference>
<dbReference type="OMA" id="ALDHWAP"/>
<feature type="domain" description="C2H2-type" evidence="6">
    <location>
        <begin position="43"/>
        <end position="72"/>
    </location>
</feature>
<dbReference type="Pfam" id="PF12171">
    <property type="entry name" value="zf-C2H2_jaz"/>
    <property type="match status" value="1"/>
</dbReference>
<dbReference type="GO" id="GO:0005634">
    <property type="term" value="C:nucleus"/>
    <property type="evidence" value="ECO:0007669"/>
    <property type="project" value="TreeGrafter"/>
</dbReference>
<name>A0A166ZG06_METRR</name>
<dbReference type="GO" id="GO:0000981">
    <property type="term" value="F:DNA-binding transcription factor activity, RNA polymerase II-specific"/>
    <property type="evidence" value="ECO:0007669"/>
    <property type="project" value="TreeGrafter"/>
</dbReference>
<dbReference type="GO" id="GO:0000977">
    <property type="term" value="F:RNA polymerase II transcription regulatory region sequence-specific DNA binding"/>
    <property type="evidence" value="ECO:0007669"/>
    <property type="project" value="TreeGrafter"/>
</dbReference>
<dbReference type="PANTHER" id="PTHR24409">
    <property type="entry name" value="ZINC FINGER PROTEIN 142"/>
    <property type="match status" value="1"/>
</dbReference>
<evidence type="ECO:0000256" key="3">
    <source>
        <dbReference type="ARBA" id="ARBA00022771"/>
    </source>
</evidence>
<keyword evidence="8" id="KW-1185">Reference proteome</keyword>
<dbReference type="STRING" id="1081105.A0A166ZG06"/>
<accession>A0A166ZG06</accession>
<dbReference type="GO" id="GO:0008270">
    <property type="term" value="F:zinc ion binding"/>
    <property type="evidence" value="ECO:0007669"/>
    <property type="project" value="UniProtKB-KW"/>
</dbReference>
<reference evidence="7 8" key="1">
    <citation type="journal article" date="2016" name="Genome Biol. Evol.">
        <title>Divergent and convergent evolution of fungal pathogenicity.</title>
        <authorList>
            <person name="Shang Y."/>
            <person name="Xiao G."/>
            <person name="Zheng P."/>
            <person name="Cen K."/>
            <person name="Zhan S."/>
            <person name="Wang C."/>
        </authorList>
    </citation>
    <scope>NUCLEOTIDE SEQUENCE [LARGE SCALE GENOMIC DNA]</scope>
    <source>
        <strain evidence="7 8">RCEF 4871</strain>
    </source>
</reference>
<dbReference type="EMBL" id="AZHC01000028">
    <property type="protein sequence ID" value="OAA37880.1"/>
    <property type="molecule type" value="Genomic_DNA"/>
</dbReference>
<evidence type="ECO:0000313" key="7">
    <source>
        <dbReference type="EMBL" id="OAA37880.1"/>
    </source>
</evidence>
<evidence type="ECO:0000313" key="8">
    <source>
        <dbReference type="Proteomes" id="UP000243498"/>
    </source>
</evidence>
<keyword evidence="3 5" id="KW-0863">Zinc-finger</keyword>
<dbReference type="InterPro" id="IPR013087">
    <property type="entry name" value="Znf_C2H2_type"/>
</dbReference>
<keyword evidence="2" id="KW-0677">Repeat</keyword>
<evidence type="ECO:0000256" key="2">
    <source>
        <dbReference type="ARBA" id="ARBA00022737"/>
    </source>
</evidence>
<dbReference type="SUPFAM" id="SSF57667">
    <property type="entry name" value="beta-beta-alpha zinc fingers"/>
    <property type="match status" value="1"/>
</dbReference>
<organism evidence="7 8">
    <name type="scientific">Metarhizium rileyi (strain RCEF 4871)</name>
    <name type="common">Nomuraea rileyi</name>
    <dbReference type="NCBI Taxonomy" id="1649241"/>
    <lineage>
        <taxon>Eukaryota</taxon>
        <taxon>Fungi</taxon>
        <taxon>Dikarya</taxon>
        <taxon>Ascomycota</taxon>
        <taxon>Pezizomycotina</taxon>
        <taxon>Sordariomycetes</taxon>
        <taxon>Hypocreomycetidae</taxon>
        <taxon>Hypocreales</taxon>
        <taxon>Clavicipitaceae</taxon>
        <taxon>Metarhizium</taxon>
    </lineage>
</organism>
<dbReference type="PROSITE" id="PS00028">
    <property type="entry name" value="ZINC_FINGER_C2H2_1"/>
    <property type="match status" value="1"/>
</dbReference>
<dbReference type="PANTHER" id="PTHR24409:SF356">
    <property type="entry name" value="C2H2 FINGER DOMAIN TRANSCRIPTION FACTOR (EUROFUNG)"/>
    <property type="match status" value="1"/>
</dbReference>